<dbReference type="AlphaFoldDB" id="A0A9P3G3S8"/>
<dbReference type="Proteomes" id="UP000703269">
    <property type="component" value="Unassembled WGS sequence"/>
</dbReference>
<protein>
    <submittedName>
        <fullName evidence="2">Uncharacterized protein</fullName>
    </submittedName>
</protein>
<sequence length="148" mass="15983">MWDPRHSALQVPSPPRLPPPRPSAPPRPTAARAFGVAYAVVPGVTSPAGHPRHGGAFYCTLSASTTDSRAPPRFPEMAAIARLGQPSVRGEAGVQPSRDQAWPRLARPAARSDIRLTEFHRTVREAPCTVTGRRRLRPHVRRGPAGLS</sequence>
<feature type="region of interest" description="Disordered" evidence="1">
    <location>
        <begin position="86"/>
        <end position="106"/>
    </location>
</feature>
<reference evidence="2 3" key="1">
    <citation type="submission" date="2021-08" db="EMBL/GenBank/DDBJ databases">
        <title>Draft Genome Sequence of Phanerochaete sordida strain YK-624.</title>
        <authorList>
            <person name="Mori T."/>
            <person name="Dohra H."/>
            <person name="Suzuki T."/>
            <person name="Kawagishi H."/>
            <person name="Hirai H."/>
        </authorList>
    </citation>
    <scope>NUCLEOTIDE SEQUENCE [LARGE SCALE GENOMIC DNA]</scope>
    <source>
        <strain evidence="2 3">YK-624</strain>
    </source>
</reference>
<gene>
    <name evidence="2" type="ORF">PsYK624_031770</name>
</gene>
<evidence type="ECO:0000256" key="1">
    <source>
        <dbReference type="SAM" id="MobiDB-lite"/>
    </source>
</evidence>
<name>A0A9P3G3S8_9APHY</name>
<feature type="region of interest" description="Disordered" evidence="1">
    <location>
        <begin position="1"/>
        <end position="29"/>
    </location>
</feature>
<evidence type="ECO:0000313" key="2">
    <source>
        <dbReference type="EMBL" id="GJE87094.1"/>
    </source>
</evidence>
<dbReference type="EMBL" id="BPQB01000005">
    <property type="protein sequence ID" value="GJE87094.1"/>
    <property type="molecule type" value="Genomic_DNA"/>
</dbReference>
<organism evidence="2 3">
    <name type="scientific">Phanerochaete sordida</name>
    <dbReference type="NCBI Taxonomy" id="48140"/>
    <lineage>
        <taxon>Eukaryota</taxon>
        <taxon>Fungi</taxon>
        <taxon>Dikarya</taxon>
        <taxon>Basidiomycota</taxon>
        <taxon>Agaricomycotina</taxon>
        <taxon>Agaricomycetes</taxon>
        <taxon>Polyporales</taxon>
        <taxon>Phanerochaetaceae</taxon>
        <taxon>Phanerochaete</taxon>
    </lineage>
</organism>
<feature type="compositionally biased region" description="Pro residues" evidence="1">
    <location>
        <begin position="12"/>
        <end position="28"/>
    </location>
</feature>
<accession>A0A9P3G3S8</accession>
<proteinExistence type="predicted"/>
<evidence type="ECO:0000313" key="3">
    <source>
        <dbReference type="Proteomes" id="UP000703269"/>
    </source>
</evidence>
<comment type="caution">
    <text evidence="2">The sequence shown here is derived from an EMBL/GenBank/DDBJ whole genome shotgun (WGS) entry which is preliminary data.</text>
</comment>
<keyword evidence="3" id="KW-1185">Reference proteome</keyword>